<dbReference type="Proteomes" id="UP000814033">
    <property type="component" value="Unassembled WGS sequence"/>
</dbReference>
<accession>A0ACB8RVX7</accession>
<evidence type="ECO:0000313" key="2">
    <source>
        <dbReference type="Proteomes" id="UP000814033"/>
    </source>
</evidence>
<comment type="caution">
    <text evidence="1">The sequence shown here is derived from an EMBL/GenBank/DDBJ whole genome shotgun (WGS) entry which is preliminary data.</text>
</comment>
<protein>
    <submittedName>
        <fullName evidence="1">Uncharacterized protein</fullName>
    </submittedName>
</protein>
<organism evidence="1 2">
    <name type="scientific">Auriscalpium vulgare</name>
    <dbReference type="NCBI Taxonomy" id="40419"/>
    <lineage>
        <taxon>Eukaryota</taxon>
        <taxon>Fungi</taxon>
        <taxon>Dikarya</taxon>
        <taxon>Basidiomycota</taxon>
        <taxon>Agaricomycotina</taxon>
        <taxon>Agaricomycetes</taxon>
        <taxon>Russulales</taxon>
        <taxon>Auriscalpiaceae</taxon>
        <taxon>Auriscalpium</taxon>
    </lineage>
</organism>
<keyword evidence="2" id="KW-1185">Reference proteome</keyword>
<dbReference type="EMBL" id="MU275887">
    <property type="protein sequence ID" value="KAI0048414.1"/>
    <property type="molecule type" value="Genomic_DNA"/>
</dbReference>
<gene>
    <name evidence="1" type="ORF">FA95DRAFT_1558063</name>
</gene>
<evidence type="ECO:0000313" key="1">
    <source>
        <dbReference type="EMBL" id="KAI0048414.1"/>
    </source>
</evidence>
<reference evidence="1" key="2">
    <citation type="journal article" date="2022" name="New Phytol.">
        <title>Evolutionary transition to the ectomycorrhizal habit in the genomes of a hyperdiverse lineage of mushroom-forming fungi.</title>
        <authorList>
            <person name="Looney B."/>
            <person name="Miyauchi S."/>
            <person name="Morin E."/>
            <person name="Drula E."/>
            <person name="Courty P.E."/>
            <person name="Kohler A."/>
            <person name="Kuo A."/>
            <person name="LaButti K."/>
            <person name="Pangilinan J."/>
            <person name="Lipzen A."/>
            <person name="Riley R."/>
            <person name="Andreopoulos W."/>
            <person name="He G."/>
            <person name="Johnson J."/>
            <person name="Nolan M."/>
            <person name="Tritt A."/>
            <person name="Barry K.W."/>
            <person name="Grigoriev I.V."/>
            <person name="Nagy L.G."/>
            <person name="Hibbett D."/>
            <person name="Henrissat B."/>
            <person name="Matheny P.B."/>
            <person name="Labbe J."/>
            <person name="Martin F.M."/>
        </authorList>
    </citation>
    <scope>NUCLEOTIDE SEQUENCE</scope>
    <source>
        <strain evidence="1">FP105234-sp</strain>
    </source>
</reference>
<name>A0ACB8RVX7_9AGAM</name>
<proteinExistence type="predicted"/>
<reference evidence="1" key="1">
    <citation type="submission" date="2021-02" db="EMBL/GenBank/DDBJ databases">
        <authorList>
            <consortium name="DOE Joint Genome Institute"/>
            <person name="Ahrendt S."/>
            <person name="Looney B.P."/>
            <person name="Miyauchi S."/>
            <person name="Morin E."/>
            <person name="Drula E."/>
            <person name="Courty P.E."/>
            <person name="Chicoki N."/>
            <person name="Fauchery L."/>
            <person name="Kohler A."/>
            <person name="Kuo A."/>
            <person name="Labutti K."/>
            <person name="Pangilinan J."/>
            <person name="Lipzen A."/>
            <person name="Riley R."/>
            <person name="Andreopoulos W."/>
            <person name="He G."/>
            <person name="Johnson J."/>
            <person name="Barry K.W."/>
            <person name="Grigoriev I.V."/>
            <person name="Nagy L."/>
            <person name="Hibbett D."/>
            <person name="Henrissat B."/>
            <person name="Matheny P.B."/>
            <person name="Labbe J."/>
            <person name="Martin F."/>
        </authorList>
    </citation>
    <scope>NUCLEOTIDE SEQUENCE</scope>
    <source>
        <strain evidence="1">FP105234-sp</strain>
    </source>
</reference>
<sequence>MASPTHLSPSAVPSSPTELRHIVSNGALTPPRDTVREHKLSGRSSQHLQYRLGSRSPSSIPSSPTSIHSSSSAIFERDIEPLSSPTAQPSHPTNPHRIPRGKATEQLDNAVPSVLDSAATVLASPTEEQSISVTAPATAEHSSSISGFASPISRLSSRSPSPVAGRSPAAVMNLPSPSPSLSLPLPAASSVPASPPLRPTLQTIPTSSTGPQPPGAFTSTSPTPTTTFFSSSRASPTTTAAADTPFPSQNDPSPHSSPSARQLSPTALSHPPSPRVPTKRLSFMSYTDLLSSTPSSTLPLSMLTTSATTADPPPHIPSVLGLPQGSGGASAGASPRNSFYGERDVREGREGLLVDDVGGEWEREGLGQGLEERLESLMGVTAVGIGKA</sequence>